<dbReference type="EMBL" id="JROU02001025">
    <property type="protein sequence ID" value="OEH77648.1"/>
    <property type="molecule type" value="Genomic_DNA"/>
</dbReference>
<comment type="caution">
    <text evidence="3">The sequence shown here is derived from an EMBL/GenBank/DDBJ whole genome shotgun (WGS) entry which is preliminary data.</text>
</comment>
<dbReference type="AlphaFoldDB" id="A0A1D3D2G9"/>
<keyword evidence="2" id="KW-0812">Transmembrane</keyword>
<proteinExistence type="predicted"/>
<dbReference type="GO" id="GO:0016255">
    <property type="term" value="P:attachment of GPI anchor to protein"/>
    <property type="evidence" value="ECO:0007669"/>
    <property type="project" value="InterPro"/>
</dbReference>
<name>A0A1D3D2G9_9EIME</name>
<dbReference type="VEuPathDB" id="ToxoDB:cyc_08399"/>
<protein>
    <submittedName>
        <fullName evidence="3">GPI transamidase domain-containing protein</fullName>
    </submittedName>
</protein>
<dbReference type="GO" id="GO:0042765">
    <property type="term" value="C:GPI-anchor transamidase complex"/>
    <property type="evidence" value="ECO:0007669"/>
    <property type="project" value="InterPro"/>
</dbReference>
<keyword evidence="2" id="KW-1133">Transmembrane helix</keyword>
<keyword evidence="4" id="KW-1185">Reference proteome</keyword>
<feature type="transmembrane region" description="Helical" evidence="2">
    <location>
        <begin position="317"/>
        <end position="335"/>
    </location>
</feature>
<feature type="region of interest" description="Disordered" evidence="1">
    <location>
        <begin position="406"/>
        <end position="434"/>
    </location>
</feature>
<evidence type="ECO:0000313" key="4">
    <source>
        <dbReference type="Proteomes" id="UP000095192"/>
    </source>
</evidence>
<dbReference type="InterPro" id="IPR007245">
    <property type="entry name" value="PIG-T"/>
</dbReference>
<evidence type="ECO:0000256" key="2">
    <source>
        <dbReference type="SAM" id="Phobius"/>
    </source>
</evidence>
<dbReference type="Proteomes" id="UP000095192">
    <property type="component" value="Unassembled WGS sequence"/>
</dbReference>
<sequence length="434" mass="47280">MLEPQQEEVLALQNPPTFARWKCTAVNHSKWMLRIFHTSDNTTAAVRAQQVAAAAGFSTYEAFSTGSYWVAFDNWGDRAASVGLVDFLPHATRPLIATARFSKHPLSRGTQLIAQQEDENEDCMGEVKGPSAIASSGLRLTSPVQVFSPWGASARASDLAAVGESALATDVAAAEAEGGYGALDLWWMPCWLRMRSSLLPAALAAKEKEAASLLLPSASLEGRLHVPAHCRRRRSFTWPPPADVLGSTATSCSTAASVPCSVLSSSSSATTSTADKEKQQQLLEAFLGFEEELEERQWEWLASGGAKLKVPLPDFDMPFNVIAISGTALMIFFGYSTELLPKRMRAPTSPQRATPAAAGVSLQEAQLRQVWMCFCRKRQGREREGWLFFYPLDGLQAVSALNRAAMHQPAERTPWEQHHGRGSEKATKKAVGKT</sequence>
<reference evidence="3 4" key="1">
    <citation type="journal article" date="2016" name="BMC Genomics">
        <title>Comparative genomics reveals Cyclospora cayetanensis possesses coccidia-like metabolism and invasion components but unique surface antigens.</title>
        <authorList>
            <person name="Liu S."/>
            <person name="Wang L."/>
            <person name="Zheng H."/>
            <person name="Xu Z."/>
            <person name="Roellig D.M."/>
            <person name="Li N."/>
            <person name="Frace M.A."/>
            <person name="Tang K."/>
            <person name="Arrowood M.J."/>
            <person name="Moss D.M."/>
            <person name="Zhang L."/>
            <person name="Feng Y."/>
            <person name="Xiao L."/>
        </authorList>
    </citation>
    <scope>NUCLEOTIDE SEQUENCE [LARGE SCALE GENOMIC DNA]</scope>
    <source>
        <strain evidence="3 4">CHN_HEN01</strain>
    </source>
</reference>
<dbReference type="InParanoid" id="A0A1D3D2G9"/>
<dbReference type="Pfam" id="PF04113">
    <property type="entry name" value="Gpi16"/>
    <property type="match status" value="1"/>
</dbReference>
<evidence type="ECO:0000313" key="3">
    <source>
        <dbReference type="EMBL" id="OEH77648.1"/>
    </source>
</evidence>
<dbReference type="VEuPathDB" id="ToxoDB:LOC34624136"/>
<evidence type="ECO:0000256" key="1">
    <source>
        <dbReference type="SAM" id="MobiDB-lite"/>
    </source>
</evidence>
<feature type="compositionally biased region" description="Basic and acidic residues" evidence="1">
    <location>
        <begin position="409"/>
        <end position="427"/>
    </location>
</feature>
<keyword evidence="2" id="KW-0472">Membrane</keyword>
<accession>A0A1D3D2G9</accession>
<organism evidence="3 4">
    <name type="scientific">Cyclospora cayetanensis</name>
    <dbReference type="NCBI Taxonomy" id="88456"/>
    <lineage>
        <taxon>Eukaryota</taxon>
        <taxon>Sar</taxon>
        <taxon>Alveolata</taxon>
        <taxon>Apicomplexa</taxon>
        <taxon>Conoidasida</taxon>
        <taxon>Coccidia</taxon>
        <taxon>Eucoccidiorida</taxon>
        <taxon>Eimeriorina</taxon>
        <taxon>Eimeriidae</taxon>
        <taxon>Cyclospora</taxon>
    </lineage>
</organism>
<gene>
    <name evidence="3" type="ORF">cyc_08399</name>
</gene>